<sequence length="193" mass="20345">MPLTRLDPVTALIIVDLQKGLVGLPLAHPIEPVIRHARSLADAFRARALPVVLVNVAGSAPGRTEQQRQTGLHTAGPRPAGWTDLVPELGQQPDDIVLTKRTWGAFASTDLEAQLKTRGVTQVVISGVATGTGVEATARQAYEAGFNVTLACDAMTDSRAQAHDYSIRSVFPRLGETGTSAEIIALLPPIGSA</sequence>
<dbReference type="PANTHER" id="PTHR43540:SF7">
    <property type="entry name" value="ISOCHORISMATASE FAMILY PROTEIN YECD"/>
    <property type="match status" value="1"/>
</dbReference>
<dbReference type="AlphaFoldDB" id="A0A4Y3TQR0"/>
<feature type="domain" description="Isochorismatase-like" evidence="2">
    <location>
        <begin position="10"/>
        <end position="182"/>
    </location>
</feature>
<reference evidence="3 4" key="1">
    <citation type="submission" date="2019-06" db="EMBL/GenBank/DDBJ databases">
        <title>Whole genome shotgun sequence of Acetobacter orleanensis NBRC 13752.</title>
        <authorList>
            <person name="Hosoyama A."/>
            <person name="Uohara A."/>
            <person name="Ohji S."/>
            <person name="Ichikawa N."/>
        </authorList>
    </citation>
    <scope>NUCLEOTIDE SEQUENCE [LARGE SCALE GENOMIC DNA]</scope>
    <source>
        <strain evidence="3 4">NBRC 13752</strain>
    </source>
</reference>
<dbReference type="STRING" id="104099.AD949_00755"/>
<keyword evidence="4" id="KW-1185">Reference proteome</keyword>
<name>A0A4Y3TQR0_9PROT</name>
<dbReference type="InterPro" id="IPR000868">
    <property type="entry name" value="Isochorismatase-like_dom"/>
</dbReference>
<dbReference type="SUPFAM" id="SSF52499">
    <property type="entry name" value="Isochorismatase-like hydrolases"/>
    <property type="match status" value="1"/>
</dbReference>
<comment type="caution">
    <text evidence="3">The sequence shown here is derived from an EMBL/GenBank/DDBJ whole genome shotgun (WGS) entry which is preliminary data.</text>
</comment>
<dbReference type="CDD" id="cd00431">
    <property type="entry name" value="cysteine_hydrolases"/>
    <property type="match status" value="1"/>
</dbReference>
<evidence type="ECO:0000313" key="4">
    <source>
        <dbReference type="Proteomes" id="UP000317617"/>
    </source>
</evidence>
<dbReference type="InterPro" id="IPR036380">
    <property type="entry name" value="Isochorismatase-like_sf"/>
</dbReference>
<dbReference type="Gene3D" id="3.40.50.850">
    <property type="entry name" value="Isochorismatase-like"/>
    <property type="match status" value="1"/>
</dbReference>
<evidence type="ECO:0000259" key="2">
    <source>
        <dbReference type="Pfam" id="PF00857"/>
    </source>
</evidence>
<keyword evidence="1 3" id="KW-0378">Hydrolase</keyword>
<dbReference type="Pfam" id="PF00857">
    <property type="entry name" value="Isochorismatase"/>
    <property type="match status" value="1"/>
</dbReference>
<dbReference type="EMBL" id="BJMU01000010">
    <property type="protein sequence ID" value="GEB83350.1"/>
    <property type="molecule type" value="Genomic_DNA"/>
</dbReference>
<dbReference type="RefSeq" id="WP_048834579.1">
    <property type="nucleotide sequence ID" value="NZ_BJMU01000010.1"/>
</dbReference>
<evidence type="ECO:0000256" key="1">
    <source>
        <dbReference type="ARBA" id="ARBA00022801"/>
    </source>
</evidence>
<dbReference type="GO" id="GO:0016787">
    <property type="term" value="F:hydrolase activity"/>
    <property type="evidence" value="ECO:0007669"/>
    <property type="project" value="UniProtKB-KW"/>
</dbReference>
<accession>A0A4Y3TQR0</accession>
<dbReference type="Proteomes" id="UP000317617">
    <property type="component" value="Unassembled WGS sequence"/>
</dbReference>
<dbReference type="InterPro" id="IPR050272">
    <property type="entry name" value="Isochorismatase-like_hydrls"/>
</dbReference>
<evidence type="ECO:0000313" key="3">
    <source>
        <dbReference type="EMBL" id="GEB83350.1"/>
    </source>
</evidence>
<protein>
    <submittedName>
        <fullName evidence="3">Hydrolase</fullName>
    </submittedName>
</protein>
<proteinExistence type="predicted"/>
<organism evidence="3 4">
    <name type="scientific">Acetobacter orleanensis</name>
    <dbReference type="NCBI Taxonomy" id="104099"/>
    <lineage>
        <taxon>Bacteria</taxon>
        <taxon>Pseudomonadati</taxon>
        <taxon>Pseudomonadota</taxon>
        <taxon>Alphaproteobacteria</taxon>
        <taxon>Acetobacterales</taxon>
        <taxon>Acetobacteraceae</taxon>
        <taxon>Acetobacter</taxon>
    </lineage>
</organism>
<dbReference type="OrthoDB" id="9807387at2"/>
<dbReference type="PANTHER" id="PTHR43540">
    <property type="entry name" value="PEROXYUREIDOACRYLATE/UREIDOACRYLATE AMIDOHYDROLASE-RELATED"/>
    <property type="match status" value="1"/>
</dbReference>
<gene>
    <name evidence="3" type="ORF">AOR01nite_18270</name>
</gene>